<sequence>MNIVNLLQKQNTGLHNVEKMQNKGGKGSTPHDSDDGGSSHTPPPCCGNKGNSTRNRHHMMHVSSYPSQSFHLMDPKISHPKSIGKPSKLELYDHTGDHEEHVEHKYSVLDYHYIRGAVKCKLSVLTLKSSAMTWFKNLPEGSIDS</sequence>
<feature type="region of interest" description="Disordered" evidence="1">
    <location>
        <begin position="18"/>
        <end position="87"/>
    </location>
</feature>
<evidence type="ECO:0000313" key="2">
    <source>
        <dbReference type="EMBL" id="PNX64063.1"/>
    </source>
</evidence>
<evidence type="ECO:0000256" key="1">
    <source>
        <dbReference type="SAM" id="MobiDB-lite"/>
    </source>
</evidence>
<gene>
    <name evidence="2" type="ORF">L195_g053824</name>
</gene>
<proteinExistence type="predicted"/>
<organism evidence="2 3">
    <name type="scientific">Trifolium pratense</name>
    <name type="common">Red clover</name>
    <dbReference type="NCBI Taxonomy" id="57577"/>
    <lineage>
        <taxon>Eukaryota</taxon>
        <taxon>Viridiplantae</taxon>
        <taxon>Streptophyta</taxon>
        <taxon>Embryophyta</taxon>
        <taxon>Tracheophyta</taxon>
        <taxon>Spermatophyta</taxon>
        <taxon>Magnoliopsida</taxon>
        <taxon>eudicotyledons</taxon>
        <taxon>Gunneridae</taxon>
        <taxon>Pentapetalae</taxon>
        <taxon>rosids</taxon>
        <taxon>fabids</taxon>
        <taxon>Fabales</taxon>
        <taxon>Fabaceae</taxon>
        <taxon>Papilionoideae</taxon>
        <taxon>50 kb inversion clade</taxon>
        <taxon>NPAAA clade</taxon>
        <taxon>Hologalegina</taxon>
        <taxon>IRL clade</taxon>
        <taxon>Trifolieae</taxon>
        <taxon>Trifolium</taxon>
    </lineage>
</organism>
<comment type="caution">
    <text evidence="2">The sequence shown here is derived from an EMBL/GenBank/DDBJ whole genome shotgun (WGS) entry which is preliminary data.</text>
</comment>
<evidence type="ECO:0000313" key="3">
    <source>
        <dbReference type="Proteomes" id="UP000236291"/>
    </source>
</evidence>
<protein>
    <recommendedName>
        <fullName evidence="4">Retrotransposon gag domain-containing protein</fullName>
    </recommendedName>
</protein>
<dbReference type="Proteomes" id="UP000236291">
    <property type="component" value="Unassembled WGS sequence"/>
</dbReference>
<dbReference type="AlphaFoldDB" id="A0A2K3KCS0"/>
<name>A0A2K3KCS0_TRIPR</name>
<reference evidence="2 3" key="1">
    <citation type="journal article" date="2014" name="Am. J. Bot.">
        <title>Genome assembly and annotation for red clover (Trifolium pratense; Fabaceae).</title>
        <authorList>
            <person name="Istvanek J."/>
            <person name="Jaros M."/>
            <person name="Krenek A."/>
            <person name="Repkova J."/>
        </authorList>
    </citation>
    <scope>NUCLEOTIDE SEQUENCE [LARGE SCALE GENOMIC DNA]</scope>
    <source>
        <strain evidence="3">cv. Tatra</strain>
        <tissue evidence="2">Young leaves</tissue>
    </source>
</reference>
<evidence type="ECO:0008006" key="4">
    <source>
        <dbReference type="Google" id="ProtNLM"/>
    </source>
</evidence>
<reference evidence="2 3" key="2">
    <citation type="journal article" date="2017" name="Front. Plant Sci.">
        <title>Gene Classification and Mining of Molecular Markers Useful in Red Clover (Trifolium pratense) Breeding.</title>
        <authorList>
            <person name="Istvanek J."/>
            <person name="Dluhosova J."/>
            <person name="Dluhos P."/>
            <person name="Patkova L."/>
            <person name="Nedelnik J."/>
            <person name="Repkova J."/>
        </authorList>
    </citation>
    <scope>NUCLEOTIDE SEQUENCE [LARGE SCALE GENOMIC DNA]</scope>
    <source>
        <strain evidence="3">cv. Tatra</strain>
        <tissue evidence="2">Young leaves</tissue>
    </source>
</reference>
<dbReference type="EMBL" id="ASHM01092088">
    <property type="protein sequence ID" value="PNX64063.1"/>
    <property type="molecule type" value="Genomic_DNA"/>
</dbReference>
<accession>A0A2K3KCS0</accession>